<comment type="caution">
    <text evidence="1">The sequence shown here is derived from an EMBL/GenBank/DDBJ whole genome shotgun (WGS) entry which is preliminary data.</text>
</comment>
<keyword evidence="2" id="KW-1185">Reference proteome</keyword>
<name>A0A7J8TC88_GOSDV</name>
<proteinExistence type="predicted"/>
<protein>
    <submittedName>
        <fullName evidence="1">Uncharacterized protein</fullName>
    </submittedName>
</protein>
<dbReference type="AlphaFoldDB" id="A0A7J8TC88"/>
<organism evidence="1 2">
    <name type="scientific">Gossypium davidsonii</name>
    <name type="common">Davidson's cotton</name>
    <name type="synonym">Gossypium klotzschianum subsp. davidsonii</name>
    <dbReference type="NCBI Taxonomy" id="34287"/>
    <lineage>
        <taxon>Eukaryota</taxon>
        <taxon>Viridiplantae</taxon>
        <taxon>Streptophyta</taxon>
        <taxon>Embryophyta</taxon>
        <taxon>Tracheophyta</taxon>
        <taxon>Spermatophyta</taxon>
        <taxon>Magnoliopsida</taxon>
        <taxon>eudicotyledons</taxon>
        <taxon>Gunneridae</taxon>
        <taxon>Pentapetalae</taxon>
        <taxon>rosids</taxon>
        <taxon>malvids</taxon>
        <taxon>Malvales</taxon>
        <taxon>Malvaceae</taxon>
        <taxon>Malvoideae</taxon>
        <taxon>Gossypium</taxon>
    </lineage>
</organism>
<sequence>MNLLSHGKEIRHCWKAPIEQHNLRELYE</sequence>
<reference evidence="1 2" key="1">
    <citation type="journal article" date="2019" name="Genome Biol. Evol.">
        <title>Insights into the evolution of the New World diploid cottons (Gossypium, subgenus Houzingenia) based on genome sequencing.</title>
        <authorList>
            <person name="Grover C.E."/>
            <person name="Arick M.A. 2nd"/>
            <person name="Thrash A."/>
            <person name="Conover J.L."/>
            <person name="Sanders W.S."/>
            <person name="Peterson D.G."/>
            <person name="Frelichowski J.E."/>
            <person name="Scheffler J.A."/>
            <person name="Scheffler B.E."/>
            <person name="Wendel J.F."/>
        </authorList>
    </citation>
    <scope>NUCLEOTIDE SEQUENCE [LARGE SCALE GENOMIC DNA]</scope>
    <source>
        <strain evidence="1">27</strain>
        <tissue evidence="1">Leaf</tissue>
    </source>
</reference>
<gene>
    <name evidence="1" type="ORF">Godav_025799</name>
</gene>
<dbReference type="Proteomes" id="UP000593561">
    <property type="component" value="Unassembled WGS sequence"/>
</dbReference>
<accession>A0A7J8TC88</accession>
<evidence type="ECO:0000313" key="1">
    <source>
        <dbReference type="EMBL" id="MBA0635762.1"/>
    </source>
</evidence>
<dbReference type="EMBL" id="JABFAC010243066">
    <property type="protein sequence ID" value="MBA0635762.1"/>
    <property type="molecule type" value="Genomic_DNA"/>
</dbReference>
<evidence type="ECO:0000313" key="2">
    <source>
        <dbReference type="Proteomes" id="UP000593561"/>
    </source>
</evidence>